<dbReference type="EMBL" id="GGEC01064568">
    <property type="protein sequence ID" value="MBX45052.1"/>
    <property type="molecule type" value="Transcribed_RNA"/>
</dbReference>
<dbReference type="AlphaFoldDB" id="A0A2P2NRC4"/>
<organism evidence="1">
    <name type="scientific">Rhizophora mucronata</name>
    <name type="common">Asiatic mangrove</name>
    <dbReference type="NCBI Taxonomy" id="61149"/>
    <lineage>
        <taxon>Eukaryota</taxon>
        <taxon>Viridiplantae</taxon>
        <taxon>Streptophyta</taxon>
        <taxon>Embryophyta</taxon>
        <taxon>Tracheophyta</taxon>
        <taxon>Spermatophyta</taxon>
        <taxon>Magnoliopsida</taxon>
        <taxon>eudicotyledons</taxon>
        <taxon>Gunneridae</taxon>
        <taxon>Pentapetalae</taxon>
        <taxon>rosids</taxon>
        <taxon>fabids</taxon>
        <taxon>Malpighiales</taxon>
        <taxon>Rhizophoraceae</taxon>
        <taxon>Rhizophora</taxon>
    </lineage>
</organism>
<accession>A0A2P2NRC4</accession>
<protein>
    <submittedName>
        <fullName evidence="1">Uncharacterized protein</fullName>
    </submittedName>
</protein>
<sequence length="46" mass="5148">MNTPVPNDRTSKEAEDIKVVRQYFSMNALSLTNVTGTIERGPKSNH</sequence>
<proteinExistence type="predicted"/>
<evidence type="ECO:0000313" key="1">
    <source>
        <dbReference type="EMBL" id="MBX45052.1"/>
    </source>
</evidence>
<name>A0A2P2NRC4_RHIMU</name>
<reference evidence="1" key="1">
    <citation type="submission" date="2018-02" db="EMBL/GenBank/DDBJ databases">
        <title>Rhizophora mucronata_Transcriptome.</title>
        <authorList>
            <person name="Meera S.P."/>
            <person name="Sreeshan A."/>
            <person name="Augustine A."/>
        </authorList>
    </citation>
    <scope>NUCLEOTIDE SEQUENCE</scope>
    <source>
        <tissue evidence="1">Leaf</tissue>
    </source>
</reference>